<keyword evidence="5" id="KW-1185">Reference proteome</keyword>
<evidence type="ECO:0000313" key="5">
    <source>
        <dbReference type="Proteomes" id="UP000530660"/>
    </source>
</evidence>
<feature type="active site" description="Nucleophile" evidence="1">
    <location>
        <position position="155"/>
    </location>
</feature>
<reference evidence="4 5" key="1">
    <citation type="journal article" date="2020" name="J. Phycol.">
        <title>Comparative genome analysis reveals Cyanidiococcus gen. nov., a new extremophilic red algal genus sister to Cyanidioschyzon (Cyanidioschyzonaceae, Rhodophyta).</title>
        <authorList>
            <person name="Liu S.-L."/>
            <person name="Chiang Y.-R."/>
            <person name="Yoon H.S."/>
            <person name="Fu H.-Y."/>
        </authorList>
    </citation>
    <scope>NUCLEOTIDE SEQUENCE [LARGE SCALE GENOMIC DNA]</scope>
    <source>
        <strain evidence="4 5">THAL066</strain>
    </source>
</reference>
<name>A0A7J7IJ57_9RHOD</name>
<organism evidence="4 5">
    <name type="scientific">Cyanidiococcus yangmingshanensis</name>
    <dbReference type="NCBI Taxonomy" id="2690220"/>
    <lineage>
        <taxon>Eukaryota</taxon>
        <taxon>Rhodophyta</taxon>
        <taxon>Bangiophyceae</taxon>
        <taxon>Cyanidiales</taxon>
        <taxon>Cyanidiaceae</taxon>
        <taxon>Cyanidiococcus</taxon>
    </lineage>
</organism>
<dbReference type="SUPFAM" id="SSF56235">
    <property type="entry name" value="N-terminal nucleophile aminohydrolases (Ntn hydrolases)"/>
    <property type="match status" value="1"/>
</dbReference>
<accession>A0A7J7IJ57</accession>
<dbReference type="AlphaFoldDB" id="A0A7J7IJ57"/>
<sequence>MRVGPGSLAIATWEFSRGGTECCFRLLQQGTSPLDAVTAGIQAVEVDPTVTSVGYGGLPNSSGELELDAAITDGTRFGAVLALRGFRSAIGIARGVLEHSVHTALAGTGAVRFAQEVLGERPLPDPDLLTEHAVQRLSEYRSGTFETRPSESHDTVGMIAVRNDGGIAAGCATSGYPFKYPGRVGDSPLPGGGLFCDPSVGAAVATGDGDELMRLCPTHLIVELMRNGLDPQKACEEAIQRVQSYRERTGRVCRGAFIAVRSDSVAWGAHATHEGFVVALADDQNTNGASLIPIVVPEARGRQWRRICS</sequence>
<dbReference type="GO" id="GO:0005737">
    <property type="term" value="C:cytoplasm"/>
    <property type="evidence" value="ECO:0007669"/>
    <property type="project" value="TreeGrafter"/>
</dbReference>
<feature type="site" description="Cleavage; by autolysis" evidence="3">
    <location>
        <begin position="154"/>
        <end position="155"/>
    </location>
</feature>
<dbReference type="OrthoDB" id="2262349at2759"/>
<gene>
    <name evidence="4" type="ORF">F1559_002287</name>
</gene>
<dbReference type="GO" id="GO:0003948">
    <property type="term" value="F:N4-(beta-N-acetylglucosaminyl)-L-asparaginase activity"/>
    <property type="evidence" value="ECO:0007669"/>
    <property type="project" value="TreeGrafter"/>
</dbReference>
<dbReference type="CDD" id="cd04513">
    <property type="entry name" value="Glycosylasparaginase"/>
    <property type="match status" value="1"/>
</dbReference>
<dbReference type="InterPro" id="IPR029055">
    <property type="entry name" value="Ntn_hydrolases_N"/>
</dbReference>
<dbReference type="PANTHER" id="PTHR10188">
    <property type="entry name" value="L-ASPARAGINASE"/>
    <property type="match status" value="1"/>
</dbReference>
<dbReference type="EMBL" id="VWRR01000009">
    <property type="protein sequence ID" value="KAF6002719.1"/>
    <property type="molecule type" value="Genomic_DNA"/>
</dbReference>
<evidence type="ECO:0000256" key="3">
    <source>
        <dbReference type="PIRSR" id="PIRSR600246-3"/>
    </source>
</evidence>
<dbReference type="Pfam" id="PF01112">
    <property type="entry name" value="Asparaginase_2"/>
    <property type="match status" value="1"/>
</dbReference>
<dbReference type="Proteomes" id="UP000530660">
    <property type="component" value="Unassembled WGS sequence"/>
</dbReference>
<evidence type="ECO:0008006" key="6">
    <source>
        <dbReference type="Google" id="ProtNLM"/>
    </source>
</evidence>
<evidence type="ECO:0000313" key="4">
    <source>
        <dbReference type="EMBL" id="KAF6002719.1"/>
    </source>
</evidence>
<evidence type="ECO:0000256" key="1">
    <source>
        <dbReference type="PIRSR" id="PIRSR600246-1"/>
    </source>
</evidence>
<dbReference type="PANTHER" id="PTHR10188:SF16">
    <property type="entry name" value="N(4)-(BETA-N-ACETYLGLUCOSAMINYL)-L-ASPARAGINASE-LIKE"/>
    <property type="match status" value="1"/>
</dbReference>
<protein>
    <recommendedName>
        <fullName evidence="6">N(4)-(Beta-N-acetylglucosaminyl)-L-asparaginase</fullName>
    </recommendedName>
</protein>
<comment type="caution">
    <text evidence="4">The sequence shown here is derived from an EMBL/GenBank/DDBJ whole genome shotgun (WGS) entry which is preliminary data.</text>
</comment>
<dbReference type="Gene3D" id="3.60.20.30">
    <property type="entry name" value="(Glycosyl)asparaginase"/>
    <property type="match status" value="1"/>
</dbReference>
<evidence type="ECO:0000256" key="2">
    <source>
        <dbReference type="PIRSR" id="PIRSR600246-2"/>
    </source>
</evidence>
<feature type="binding site" evidence="2">
    <location>
        <begin position="183"/>
        <end position="186"/>
    </location>
    <ligand>
        <name>substrate</name>
    </ligand>
</feature>
<proteinExistence type="predicted"/>
<feature type="binding site" evidence="2">
    <location>
        <begin position="206"/>
        <end position="209"/>
    </location>
    <ligand>
        <name>substrate</name>
    </ligand>
</feature>
<dbReference type="InterPro" id="IPR000246">
    <property type="entry name" value="Peptidase_T2"/>
</dbReference>